<feature type="domain" description="Cytochrome b561 bacterial/Ni-hydrogenase" evidence="7">
    <location>
        <begin position="10"/>
        <end position="187"/>
    </location>
</feature>
<keyword evidence="5 6" id="KW-0472">Membrane</keyword>
<dbReference type="RefSeq" id="WP_211869172.1">
    <property type="nucleotide sequence ID" value="NZ_JAAEDI010000012.1"/>
</dbReference>
<sequence length="226" mass="24265">MAEPRVAVRVWDAWVRLFHWGAVACVAVSYVSAQREAWAVHYASGYTLLALLLFRVGWGLAGSENARFAGFVRSPLAALRELARFPLREVDTGTTHNPAGGWMVLLLFALLLAQAVSGLFTNHDVGFTYSAHGPLANAVAEGTSEWFSSLHRRIIDVLLIAIGVHVVAVLAYAAVKRQDLVRPMLTGVKRLPPAAAHAPRHAPPLRALALLAAAAAAVWGITRIGA</sequence>
<evidence type="ECO:0000313" key="9">
    <source>
        <dbReference type="Proteomes" id="UP000698752"/>
    </source>
</evidence>
<dbReference type="SUPFAM" id="SSF81342">
    <property type="entry name" value="Transmembrane di-heme cytochromes"/>
    <property type="match status" value="1"/>
</dbReference>
<feature type="transmembrane region" description="Helical" evidence="6">
    <location>
        <begin position="154"/>
        <end position="175"/>
    </location>
</feature>
<comment type="caution">
    <text evidence="8">The sequence shown here is derived from an EMBL/GenBank/DDBJ whole genome shotgun (WGS) entry which is preliminary data.</text>
</comment>
<name>A0ABS5EHM5_9PROT</name>
<proteinExistence type="predicted"/>
<evidence type="ECO:0000256" key="5">
    <source>
        <dbReference type="ARBA" id="ARBA00023136"/>
    </source>
</evidence>
<comment type="subcellular location">
    <subcellularLocation>
        <location evidence="1">Cell membrane</location>
        <topology evidence="1">Multi-pass membrane protein</topology>
    </subcellularLocation>
</comment>
<organism evidence="8 9">
    <name type="scientific">Neoroseomonas terrae</name>
    <dbReference type="NCBI Taxonomy" id="424799"/>
    <lineage>
        <taxon>Bacteria</taxon>
        <taxon>Pseudomonadati</taxon>
        <taxon>Pseudomonadota</taxon>
        <taxon>Alphaproteobacteria</taxon>
        <taxon>Acetobacterales</taxon>
        <taxon>Acetobacteraceae</taxon>
        <taxon>Neoroseomonas</taxon>
    </lineage>
</organism>
<dbReference type="Pfam" id="PF01292">
    <property type="entry name" value="Ni_hydr_CYTB"/>
    <property type="match status" value="1"/>
</dbReference>
<dbReference type="PANTHER" id="PTHR30485:SF2">
    <property type="entry name" value="BLL0597 PROTEIN"/>
    <property type="match status" value="1"/>
</dbReference>
<dbReference type="PANTHER" id="PTHR30485">
    <property type="entry name" value="NI/FE-HYDROGENASE 1 B-TYPE CYTOCHROME SUBUNIT"/>
    <property type="match status" value="1"/>
</dbReference>
<keyword evidence="2" id="KW-1003">Cell membrane</keyword>
<dbReference type="Proteomes" id="UP000698752">
    <property type="component" value="Unassembled WGS sequence"/>
</dbReference>
<dbReference type="InterPro" id="IPR016174">
    <property type="entry name" value="Di-haem_cyt_TM"/>
</dbReference>
<dbReference type="EMBL" id="JAAEDI010000012">
    <property type="protein sequence ID" value="MBR0650506.1"/>
    <property type="molecule type" value="Genomic_DNA"/>
</dbReference>
<keyword evidence="4 6" id="KW-1133">Transmembrane helix</keyword>
<reference evidence="9" key="1">
    <citation type="journal article" date="2021" name="Syst. Appl. Microbiol.">
        <title>Roseomonas hellenica sp. nov., isolated from roots of wild-growing Alkanna tinctoria.</title>
        <authorList>
            <person name="Rat A."/>
            <person name="Naranjo H.D."/>
            <person name="Lebbe L."/>
            <person name="Cnockaert M."/>
            <person name="Krigas N."/>
            <person name="Grigoriadou K."/>
            <person name="Maloupa E."/>
            <person name="Willems A."/>
        </authorList>
    </citation>
    <scope>NUCLEOTIDE SEQUENCE [LARGE SCALE GENOMIC DNA]</scope>
    <source>
        <strain evidence="9">LMG 31159</strain>
    </source>
</reference>
<evidence type="ECO:0000313" key="8">
    <source>
        <dbReference type="EMBL" id="MBR0650506.1"/>
    </source>
</evidence>
<feature type="transmembrane region" description="Helical" evidence="6">
    <location>
        <begin position="38"/>
        <end position="58"/>
    </location>
</feature>
<gene>
    <name evidence="8" type="ORF">GXW78_12595</name>
</gene>
<dbReference type="InterPro" id="IPR011577">
    <property type="entry name" value="Cyt_b561_bac/Ni-Hgenase"/>
</dbReference>
<keyword evidence="9" id="KW-1185">Reference proteome</keyword>
<evidence type="ECO:0000259" key="7">
    <source>
        <dbReference type="Pfam" id="PF01292"/>
    </source>
</evidence>
<evidence type="ECO:0000256" key="6">
    <source>
        <dbReference type="SAM" id="Phobius"/>
    </source>
</evidence>
<feature type="transmembrane region" description="Helical" evidence="6">
    <location>
        <begin position="13"/>
        <end position="31"/>
    </location>
</feature>
<protein>
    <submittedName>
        <fullName evidence="8">Hydrogenase</fullName>
    </submittedName>
</protein>
<dbReference type="Gene3D" id="1.20.950.20">
    <property type="entry name" value="Transmembrane di-heme cytochromes, Chain C"/>
    <property type="match status" value="1"/>
</dbReference>
<evidence type="ECO:0000256" key="4">
    <source>
        <dbReference type="ARBA" id="ARBA00022989"/>
    </source>
</evidence>
<dbReference type="InterPro" id="IPR051542">
    <property type="entry name" value="Hydrogenase_cytochrome"/>
</dbReference>
<feature type="transmembrane region" description="Helical" evidence="6">
    <location>
        <begin position="99"/>
        <end position="120"/>
    </location>
</feature>
<evidence type="ECO:0000256" key="1">
    <source>
        <dbReference type="ARBA" id="ARBA00004651"/>
    </source>
</evidence>
<keyword evidence="3 6" id="KW-0812">Transmembrane</keyword>
<evidence type="ECO:0000256" key="3">
    <source>
        <dbReference type="ARBA" id="ARBA00022692"/>
    </source>
</evidence>
<evidence type="ECO:0000256" key="2">
    <source>
        <dbReference type="ARBA" id="ARBA00022475"/>
    </source>
</evidence>
<accession>A0ABS5EHM5</accession>